<sequence>MKEQYKHLLNFVANLITLGFHGVMFAIVWYNYYANWVSENPIVPFFRRGNWAIIGLYVLIVFFFTKVLGGYRVGYVRVGDIILSCVLALVMANVVAYFELCLVWRDYVDAIPLADVAGIEICFSILWNLIVRKVYKSMYPPRQMILVYGDYSPSDLIAKINGRRDKYNICATISYRELGFVEICKEIQKFQAVVLNDLPGEVRNDLLKFCYERGIRVYCTPKISDIMFRAADDIHLFDTPLYLFRNQGLTIDQRFVKRIMDIVISLVGIVIASPFMLLIALCIKLYDRGPVFYTQERLTRDGKIFKILKFRSMKVAKPDDEAHITMKDDDRVTPIGKIIRNIHFDELPQLFNILIGEMSFVGPRPEWKMTTDQYTESVPEFKFRLKVKAGLTGYAQVFGKYNTTPYDKVKLDLTYIENYSVWLDIKIILLTIKILFQKENTEGIDSNQTTALK</sequence>
<dbReference type="NCBIfam" id="TIGR03025">
    <property type="entry name" value="EPS_sugtrans"/>
    <property type="match status" value="1"/>
</dbReference>
<evidence type="ECO:0000313" key="9">
    <source>
        <dbReference type="EMBL" id="PHU38184.1"/>
    </source>
</evidence>
<dbReference type="PANTHER" id="PTHR30576">
    <property type="entry name" value="COLANIC BIOSYNTHESIS UDP-GLUCOSE LIPID CARRIER TRANSFERASE"/>
    <property type="match status" value="1"/>
</dbReference>
<dbReference type="GO" id="GO:0016780">
    <property type="term" value="F:phosphotransferase activity, for other substituted phosphate groups"/>
    <property type="evidence" value="ECO:0007669"/>
    <property type="project" value="TreeGrafter"/>
</dbReference>
<evidence type="ECO:0000256" key="5">
    <source>
        <dbReference type="ARBA" id="ARBA00022989"/>
    </source>
</evidence>
<dbReference type="Pfam" id="PF02397">
    <property type="entry name" value="Bac_transf"/>
    <property type="match status" value="1"/>
</dbReference>
<evidence type="ECO:0000256" key="4">
    <source>
        <dbReference type="ARBA" id="ARBA00022692"/>
    </source>
</evidence>
<evidence type="ECO:0000256" key="6">
    <source>
        <dbReference type="ARBA" id="ARBA00023136"/>
    </source>
</evidence>
<name>A0A2G3E4K3_9FIRM</name>
<keyword evidence="4 7" id="KW-0812">Transmembrane</keyword>
<dbReference type="PANTHER" id="PTHR30576:SF20">
    <property type="entry name" value="QUINOVOSAMINEPHOSPHOTRANSFERAE-RELATED"/>
    <property type="match status" value="1"/>
</dbReference>
<organism evidence="9 10">
    <name type="scientific">Agathobacter ruminis</name>
    <dbReference type="NCBI Taxonomy" id="1712665"/>
    <lineage>
        <taxon>Bacteria</taxon>
        <taxon>Bacillati</taxon>
        <taxon>Bacillota</taxon>
        <taxon>Clostridia</taxon>
        <taxon>Lachnospirales</taxon>
        <taxon>Lachnospiraceae</taxon>
        <taxon>Agathobacter</taxon>
    </lineage>
</organism>
<dbReference type="GO" id="GO:0016020">
    <property type="term" value="C:membrane"/>
    <property type="evidence" value="ECO:0007669"/>
    <property type="project" value="UniProtKB-SubCell"/>
</dbReference>
<evidence type="ECO:0000256" key="3">
    <source>
        <dbReference type="ARBA" id="ARBA00022679"/>
    </source>
</evidence>
<comment type="subcellular location">
    <subcellularLocation>
        <location evidence="1">Membrane</location>
        <topology evidence="1">Multi-pass membrane protein</topology>
    </subcellularLocation>
</comment>
<evidence type="ECO:0000256" key="2">
    <source>
        <dbReference type="ARBA" id="ARBA00006464"/>
    </source>
</evidence>
<keyword evidence="10" id="KW-1185">Reference proteome</keyword>
<dbReference type="Proteomes" id="UP000224563">
    <property type="component" value="Unassembled WGS sequence"/>
</dbReference>
<evidence type="ECO:0000256" key="1">
    <source>
        <dbReference type="ARBA" id="ARBA00004141"/>
    </source>
</evidence>
<feature type="transmembrane region" description="Helical" evidence="7">
    <location>
        <begin position="50"/>
        <end position="69"/>
    </location>
</feature>
<gene>
    <name evidence="9" type="ORF">CSX02_04020</name>
</gene>
<reference evidence="9 10" key="1">
    <citation type="submission" date="2017-10" db="EMBL/GenBank/DDBJ databases">
        <title>Resolving the taxonomy of Roseburia spp., Eubacterium rectale and Agathobacter spp. through phylogenomic analysis.</title>
        <authorList>
            <person name="Sheridan P.O."/>
            <person name="Walker A.W."/>
            <person name="Duncan S.H."/>
            <person name="Scott K.P."/>
            <person name="Toole P.W.O."/>
            <person name="Luis P."/>
            <person name="Flint H.J."/>
        </authorList>
    </citation>
    <scope>NUCLEOTIDE SEQUENCE [LARGE SCALE GENOMIC DNA]</scope>
    <source>
        <strain evidence="9 10">JK623</strain>
    </source>
</reference>
<evidence type="ECO:0000256" key="7">
    <source>
        <dbReference type="SAM" id="Phobius"/>
    </source>
</evidence>
<proteinExistence type="inferred from homology"/>
<dbReference type="InterPro" id="IPR017475">
    <property type="entry name" value="EPS_sugar_tfrase"/>
</dbReference>
<dbReference type="AlphaFoldDB" id="A0A2G3E4K3"/>
<feature type="transmembrane region" description="Helical" evidence="7">
    <location>
        <begin position="81"/>
        <end position="98"/>
    </location>
</feature>
<dbReference type="InterPro" id="IPR003362">
    <property type="entry name" value="Bact_transf"/>
</dbReference>
<dbReference type="EMBL" id="PDYG01000014">
    <property type="protein sequence ID" value="PHU38184.1"/>
    <property type="molecule type" value="Genomic_DNA"/>
</dbReference>
<comment type="similarity">
    <text evidence="2">Belongs to the bacterial sugar transferase family.</text>
</comment>
<keyword evidence="6 7" id="KW-0472">Membrane</keyword>
<accession>A0A2G3E4K3</accession>
<dbReference type="RefSeq" id="WP_031544552.1">
    <property type="nucleotide sequence ID" value="NZ_JANSWH010000080.1"/>
</dbReference>
<reference evidence="9 10" key="2">
    <citation type="submission" date="2017-10" db="EMBL/GenBank/DDBJ databases">
        <authorList>
            <person name="Banno H."/>
            <person name="Chua N.-H."/>
        </authorList>
    </citation>
    <scope>NUCLEOTIDE SEQUENCE [LARGE SCALE GENOMIC DNA]</scope>
    <source>
        <strain evidence="9 10">JK623</strain>
    </source>
</reference>
<comment type="caution">
    <text evidence="9">The sequence shown here is derived from an EMBL/GenBank/DDBJ whole genome shotgun (WGS) entry which is preliminary data.</text>
</comment>
<feature type="transmembrane region" description="Helical" evidence="7">
    <location>
        <begin position="12"/>
        <end position="30"/>
    </location>
</feature>
<feature type="domain" description="Bacterial sugar transferase" evidence="8">
    <location>
        <begin position="257"/>
        <end position="436"/>
    </location>
</feature>
<protein>
    <submittedName>
        <fullName evidence="9">Exopolysaccharide biosynthesis polyprenyl glycosylphosphotransferase</fullName>
    </submittedName>
</protein>
<keyword evidence="3 9" id="KW-0808">Transferase</keyword>
<evidence type="ECO:0000313" key="10">
    <source>
        <dbReference type="Proteomes" id="UP000224563"/>
    </source>
</evidence>
<keyword evidence="5 7" id="KW-1133">Transmembrane helix</keyword>
<feature type="transmembrane region" description="Helical" evidence="7">
    <location>
        <begin position="110"/>
        <end position="130"/>
    </location>
</feature>
<feature type="transmembrane region" description="Helical" evidence="7">
    <location>
        <begin position="262"/>
        <end position="286"/>
    </location>
</feature>
<evidence type="ECO:0000259" key="8">
    <source>
        <dbReference type="Pfam" id="PF02397"/>
    </source>
</evidence>